<dbReference type="Proteomes" id="UP000027195">
    <property type="component" value="Unassembled WGS sequence"/>
</dbReference>
<keyword evidence="2" id="KW-0472">Membrane</keyword>
<keyword evidence="2" id="KW-1133">Transmembrane helix</keyword>
<dbReference type="HOGENOM" id="CLU_017508_0_0_1"/>
<protein>
    <submittedName>
        <fullName evidence="3">Uncharacterized protein</fullName>
    </submittedName>
</protein>
<evidence type="ECO:0000313" key="3">
    <source>
        <dbReference type="EMBL" id="KDQ11371.1"/>
    </source>
</evidence>
<dbReference type="OrthoDB" id="8191639at2759"/>
<dbReference type="InParanoid" id="A0A067MIK0"/>
<feature type="transmembrane region" description="Helical" evidence="2">
    <location>
        <begin position="75"/>
        <end position="96"/>
    </location>
</feature>
<keyword evidence="4" id="KW-1185">Reference proteome</keyword>
<evidence type="ECO:0000256" key="1">
    <source>
        <dbReference type="SAM" id="MobiDB-lite"/>
    </source>
</evidence>
<organism evidence="3 4">
    <name type="scientific">Botryobasidium botryosum (strain FD-172 SS1)</name>
    <dbReference type="NCBI Taxonomy" id="930990"/>
    <lineage>
        <taxon>Eukaryota</taxon>
        <taxon>Fungi</taxon>
        <taxon>Dikarya</taxon>
        <taxon>Basidiomycota</taxon>
        <taxon>Agaricomycotina</taxon>
        <taxon>Agaricomycetes</taxon>
        <taxon>Cantharellales</taxon>
        <taxon>Botryobasidiaceae</taxon>
        <taxon>Botryobasidium</taxon>
    </lineage>
</organism>
<name>A0A067MIK0_BOTB1</name>
<dbReference type="STRING" id="930990.A0A067MIK0"/>
<accession>A0A067MIK0</accession>
<feature type="transmembrane region" description="Helical" evidence="2">
    <location>
        <begin position="156"/>
        <end position="177"/>
    </location>
</feature>
<sequence>MPTSDNSSPHTYPTEQSDDHALRGLVTKSVKAKQRPFQLPQLVVLAKHAVYCILAGPVLYYTVHGANALNADINQFRLLTNVVTTILSILLSSTLMDIAARHFHASTWATILEAQEGRSVTINELDGLTTGGSVTAPLNLLIKRSKNARKQSQYPWTLNILVYLILIGCAKGLAFFLERTFTIDAYLTQQPNGVPQNVSVLGDLSEKDMDWVRIDENGVYGFYTASAYTSRAQMNTLQYVYNNYSIFLAEVLPGQLLPGAQGAANFTQLNVPTVINAFSAPTKAAVTNTPMGRLVRWPRWGIRVKCQLLPNPTLHLVPLSSSNLTYVYLPNSLVLSLAADLQVSVNLTGPSLTFLQGNDTLPAGLDPSTIYDTYVTSQNGQVHTGDHYYLDDGSCEDPNVSNCGRGWKILDVHLVRINKASAPNGKFPVAATINNAQIGVDAAVCLEVVEPWIVDAYNITGRPPYTMQVFGPGNNISLVDKTLHSGVASALNSSNISDAYTVAMSAARRDMMKELSEYPFYPSPTLVEFTGNSVTDGPNGYTRLSPSSMETVIGGWDSSRALPYLIGTRYITAETRDDRIIGSGTVNKLYLGLVLGLTLLVGIIADVSIPRLPGGIPLRDFGALSAITVARPALRSLDIALGQAPRSESERLVSSDDPPPSPGVGPEFYMDLDDLKEKIGDAPAYASH</sequence>
<evidence type="ECO:0000256" key="2">
    <source>
        <dbReference type="SAM" id="Phobius"/>
    </source>
</evidence>
<keyword evidence="2" id="KW-0812">Transmembrane</keyword>
<gene>
    <name evidence="3" type="ORF">BOTBODRAFT_189910</name>
</gene>
<proteinExistence type="predicted"/>
<feature type="region of interest" description="Disordered" evidence="1">
    <location>
        <begin position="646"/>
        <end position="668"/>
    </location>
</feature>
<dbReference type="AlphaFoldDB" id="A0A067MIK0"/>
<feature type="transmembrane region" description="Helical" evidence="2">
    <location>
        <begin position="42"/>
        <end position="63"/>
    </location>
</feature>
<evidence type="ECO:0000313" key="4">
    <source>
        <dbReference type="Proteomes" id="UP000027195"/>
    </source>
</evidence>
<dbReference type="EMBL" id="KL198059">
    <property type="protein sequence ID" value="KDQ11371.1"/>
    <property type="molecule type" value="Genomic_DNA"/>
</dbReference>
<reference evidence="4" key="1">
    <citation type="journal article" date="2014" name="Proc. Natl. Acad. Sci. U.S.A.">
        <title>Extensive sampling of basidiomycete genomes demonstrates inadequacy of the white-rot/brown-rot paradigm for wood decay fungi.</title>
        <authorList>
            <person name="Riley R."/>
            <person name="Salamov A.A."/>
            <person name="Brown D.W."/>
            <person name="Nagy L.G."/>
            <person name="Floudas D."/>
            <person name="Held B.W."/>
            <person name="Levasseur A."/>
            <person name="Lombard V."/>
            <person name="Morin E."/>
            <person name="Otillar R."/>
            <person name="Lindquist E.A."/>
            <person name="Sun H."/>
            <person name="LaButti K.M."/>
            <person name="Schmutz J."/>
            <person name="Jabbour D."/>
            <person name="Luo H."/>
            <person name="Baker S.E."/>
            <person name="Pisabarro A.G."/>
            <person name="Walton J.D."/>
            <person name="Blanchette R.A."/>
            <person name="Henrissat B."/>
            <person name="Martin F."/>
            <person name="Cullen D."/>
            <person name="Hibbett D.S."/>
            <person name="Grigoriev I.V."/>
        </authorList>
    </citation>
    <scope>NUCLEOTIDE SEQUENCE [LARGE SCALE GENOMIC DNA]</scope>
    <source>
        <strain evidence="4">FD-172 SS1</strain>
    </source>
</reference>